<reference evidence="3" key="1">
    <citation type="submission" date="2021-03" db="EMBL/GenBank/DDBJ databases">
        <authorList>
            <person name="Tagirdzhanova G."/>
        </authorList>
    </citation>
    <scope>NUCLEOTIDE SEQUENCE</scope>
</reference>
<name>A0A8H3FR37_9LECA</name>
<dbReference type="PROSITE" id="PS50127">
    <property type="entry name" value="UBC_2"/>
    <property type="match status" value="1"/>
</dbReference>
<sequence length="468" mass="52020">MSLRTNAMPLRPSARSRPRKLKSTIYIGREPYYHPALSDSAAVYGQLPSMRVMESWVEDDGVPVLDVVRLGHGAFRRQLTAANATVLCGTLTQEEASEIEVVSGEPDSGSSGARRWDIKVQMGSGEIDVELGSSRNVNDACLDCGGPRSEVVLSVKHCGRVSDHQPGLDRTWRHANHCTHQHNTHRVTDVLSDTNETYSCRSFEPEATNRVLPRQLAARPDVRIEYGHNTNDAEDNHGEGVSNALSPYEHPDQEPSVGNYSSTFQQIIARESTKLDAAWDIWAARATESETAGLMLKEIERYETASSLGELCFAIAPMDMRLNLWKITVEGPAHTPYEGGIFEIELDIGLDWQNTKRGEKPIKSVSDIEGRGLRVLTKMIHPDISEMGKARNLECIYALVGFNPDLIARSFIDMLRCPERVPSYLAAKPDMAELAKNHPDIFDTIARHWRDEHATGNGSSEPVIGRLR</sequence>
<feature type="domain" description="UBC core" evidence="2">
    <location>
        <begin position="290"/>
        <end position="455"/>
    </location>
</feature>
<dbReference type="EMBL" id="CAJPDQ010000028">
    <property type="protein sequence ID" value="CAF9927854.1"/>
    <property type="molecule type" value="Genomic_DNA"/>
</dbReference>
<evidence type="ECO:0000259" key="2">
    <source>
        <dbReference type="PROSITE" id="PS50127"/>
    </source>
</evidence>
<dbReference type="Proteomes" id="UP000664169">
    <property type="component" value="Unassembled WGS sequence"/>
</dbReference>
<dbReference type="SUPFAM" id="SSF54495">
    <property type="entry name" value="UBC-like"/>
    <property type="match status" value="1"/>
</dbReference>
<dbReference type="InterPro" id="IPR016135">
    <property type="entry name" value="UBQ-conjugating_enzyme/RWD"/>
</dbReference>
<proteinExistence type="predicted"/>
<evidence type="ECO:0000256" key="1">
    <source>
        <dbReference type="SAM" id="MobiDB-lite"/>
    </source>
</evidence>
<feature type="region of interest" description="Disordered" evidence="1">
    <location>
        <begin position="228"/>
        <end position="259"/>
    </location>
</feature>
<gene>
    <name evidence="3" type="ORF">GOMPHAMPRED_004528</name>
</gene>
<organism evidence="3 4">
    <name type="scientific">Gomphillus americanus</name>
    <dbReference type="NCBI Taxonomy" id="1940652"/>
    <lineage>
        <taxon>Eukaryota</taxon>
        <taxon>Fungi</taxon>
        <taxon>Dikarya</taxon>
        <taxon>Ascomycota</taxon>
        <taxon>Pezizomycotina</taxon>
        <taxon>Lecanoromycetes</taxon>
        <taxon>OSLEUM clade</taxon>
        <taxon>Ostropomycetidae</taxon>
        <taxon>Ostropales</taxon>
        <taxon>Graphidaceae</taxon>
        <taxon>Gomphilloideae</taxon>
        <taxon>Gomphillus</taxon>
    </lineage>
</organism>
<keyword evidence="4" id="KW-1185">Reference proteome</keyword>
<dbReference type="CDD" id="cd00195">
    <property type="entry name" value="UBCc_UEV"/>
    <property type="match status" value="1"/>
</dbReference>
<dbReference type="Gene3D" id="3.10.110.10">
    <property type="entry name" value="Ubiquitin Conjugating Enzyme"/>
    <property type="match status" value="1"/>
</dbReference>
<protein>
    <recommendedName>
        <fullName evidence="2">UBC core domain-containing protein</fullName>
    </recommendedName>
</protein>
<evidence type="ECO:0000313" key="3">
    <source>
        <dbReference type="EMBL" id="CAF9927854.1"/>
    </source>
</evidence>
<accession>A0A8H3FR37</accession>
<comment type="caution">
    <text evidence="3">The sequence shown here is derived from an EMBL/GenBank/DDBJ whole genome shotgun (WGS) entry which is preliminary data.</text>
</comment>
<dbReference type="InterPro" id="IPR000608">
    <property type="entry name" value="UBC"/>
</dbReference>
<dbReference type="AlphaFoldDB" id="A0A8H3FR37"/>
<evidence type="ECO:0000313" key="4">
    <source>
        <dbReference type="Proteomes" id="UP000664169"/>
    </source>
</evidence>
<dbReference type="OrthoDB" id="10069349at2759"/>